<feature type="binding site" evidence="8 11">
    <location>
        <position position="185"/>
    </location>
    <ligand>
        <name>NAD(+)</name>
        <dbReference type="ChEBI" id="CHEBI:57540"/>
    </ligand>
</feature>
<dbReference type="GO" id="GO:0008270">
    <property type="term" value="F:zinc ion binding"/>
    <property type="evidence" value="ECO:0007669"/>
    <property type="project" value="UniProtKB-UniRule"/>
</dbReference>
<comment type="similarity">
    <text evidence="2 8 9 14">Belongs to the histidinol dehydrogenase family.</text>
</comment>
<dbReference type="GO" id="GO:0004399">
    <property type="term" value="F:histidinol dehydrogenase activity"/>
    <property type="evidence" value="ECO:0007669"/>
    <property type="project" value="UniProtKB-UniRule"/>
</dbReference>
<feature type="binding site" evidence="8 12">
    <location>
        <position position="322"/>
    </location>
    <ligand>
        <name>substrate</name>
    </ligand>
</feature>
<feature type="binding site" evidence="8 13">
    <location>
        <position position="253"/>
    </location>
    <ligand>
        <name>Zn(2+)</name>
        <dbReference type="ChEBI" id="CHEBI:29105"/>
    </ligand>
</feature>
<evidence type="ECO:0000256" key="1">
    <source>
        <dbReference type="ARBA" id="ARBA00003850"/>
    </source>
</evidence>
<feature type="active site" description="Proton acceptor" evidence="8 10">
    <location>
        <position position="322"/>
    </location>
</feature>
<evidence type="ECO:0000256" key="7">
    <source>
        <dbReference type="ARBA" id="ARBA00049489"/>
    </source>
</evidence>
<evidence type="ECO:0000313" key="16">
    <source>
        <dbReference type="Proteomes" id="UP000602050"/>
    </source>
</evidence>
<comment type="caution">
    <text evidence="15">The sequence shown here is derived from an EMBL/GenBank/DDBJ whole genome shotgun (WGS) entry which is preliminary data.</text>
</comment>
<comment type="cofactor">
    <cofactor evidence="8 13">
        <name>Zn(2+)</name>
        <dbReference type="ChEBI" id="CHEBI:29105"/>
    </cofactor>
    <text evidence="8 13">Binds 1 zinc ion per subunit.</text>
</comment>
<dbReference type="PIRSF" id="PIRSF000099">
    <property type="entry name" value="Histidinol_dh"/>
    <property type="match status" value="1"/>
</dbReference>
<feature type="binding site" evidence="8 11">
    <location>
        <position position="208"/>
    </location>
    <ligand>
        <name>NAD(+)</name>
        <dbReference type="ChEBI" id="CHEBI:57540"/>
    </ligand>
</feature>
<dbReference type="Proteomes" id="UP000602050">
    <property type="component" value="Unassembled WGS sequence"/>
</dbReference>
<dbReference type="EC" id="1.1.1.23" evidence="3 8"/>
<feature type="binding site" evidence="8 13">
    <location>
        <position position="256"/>
    </location>
    <ligand>
        <name>Zn(2+)</name>
        <dbReference type="ChEBI" id="CHEBI:29105"/>
    </ligand>
</feature>
<feature type="binding site" evidence="8 12">
    <location>
        <position position="256"/>
    </location>
    <ligand>
        <name>substrate</name>
    </ligand>
</feature>
<evidence type="ECO:0000256" key="3">
    <source>
        <dbReference type="ARBA" id="ARBA00012965"/>
    </source>
</evidence>
<protein>
    <recommendedName>
        <fullName evidence="3 8">Histidinol dehydrogenase</fullName>
        <shortName evidence="8">HDH</shortName>
        <ecNumber evidence="3 8">1.1.1.23</ecNumber>
    </recommendedName>
</protein>
<dbReference type="PANTHER" id="PTHR21256:SF2">
    <property type="entry name" value="HISTIDINE BIOSYNTHESIS TRIFUNCTIONAL PROTEIN"/>
    <property type="match status" value="1"/>
</dbReference>
<dbReference type="Pfam" id="PF00815">
    <property type="entry name" value="Histidinol_dh"/>
    <property type="match status" value="1"/>
</dbReference>
<evidence type="ECO:0000256" key="12">
    <source>
        <dbReference type="PIRSR" id="PIRSR000099-3"/>
    </source>
</evidence>
<dbReference type="UniPathway" id="UPA00031">
    <property type="reaction ID" value="UER00014"/>
</dbReference>
<dbReference type="PANTHER" id="PTHR21256">
    <property type="entry name" value="HISTIDINOL DEHYDROGENASE HDH"/>
    <property type="match status" value="1"/>
</dbReference>
<evidence type="ECO:0000256" key="8">
    <source>
        <dbReference type="HAMAP-Rule" id="MF_01024"/>
    </source>
</evidence>
<feature type="binding site" evidence="8 11">
    <location>
        <position position="123"/>
    </location>
    <ligand>
        <name>NAD(+)</name>
        <dbReference type="ChEBI" id="CHEBI:57540"/>
    </ligand>
</feature>
<dbReference type="InterPro" id="IPR016161">
    <property type="entry name" value="Ald_DH/histidinol_DH"/>
</dbReference>
<evidence type="ECO:0000313" key="15">
    <source>
        <dbReference type="EMBL" id="GGH72532.1"/>
    </source>
</evidence>
<evidence type="ECO:0000256" key="11">
    <source>
        <dbReference type="PIRSR" id="PIRSR000099-2"/>
    </source>
</evidence>
<feature type="binding site" evidence="8 13">
    <location>
        <position position="355"/>
    </location>
    <ligand>
        <name>Zn(2+)</name>
        <dbReference type="ChEBI" id="CHEBI:29105"/>
    </ligand>
</feature>
<dbReference type="InterPro" id="IPR012131">
    <property type="entry name" value="Hstdl_DH"/>
</dbReference>
<keyword evidence="5 8" id="KW-0862">Zinc</keyword>
<evidence type="ECO:0000256" key="13">
    <source>
        <dbReference type="PIRSR" id="PIRSR000099-4"/>
    </source>
</evidence>
<dbReference type="EMBL" id="BMEV01000012">
    <property type="protein sequence ID" value="GGH72532.1"/>
    <property type="molecule type" value="Genomic_DNA"/>
</dbReference>
<feature type="binding site" evidence="8 12">
    <location>
        <position position="355"/>
    </location>
    <ligand>
        <name>substrate</name>
    </ligand>
</feature>
<dbReference type="PRINTS" id="PR00083">
    <property type="entry name" value="HOLDHDRGNASE"/>
</dbReference>
<evidence type="ECO:0000256" key="6">
    <source>
        <dbReference type="ARBA" id="ARBA00023002"/>
    </source>
</evidence>
<keyword evidence="8 11" id="KW-0520">NAD</keyword>
<reference evidence="15" key="2">
    <citation type="submission" date="2020-09" db="EMBL/GenBank/DDBJ databases">
        <authorList>
            <person name="Sun Q."/>
            <person name="Zhou Y."/>
        </authorList>
    </citation>
    <scope>NUCLEOTIDE SEQUENCE</scope>
    <source>
        <strain evidence="15">CGMCC 1.12360</strain>
    </source>
</reference>
<evidence type="ECO:0000256" key="9">
    <source>
        <dbReference type="PIRNR" id="PIRNR000099"/>
    </source>
</evidence>
<gene>
    <name evidence="8 15" type="primary">hisD</name>
    <name evidence="15" type="ORF">GCM10010978_09530</name>
</gene>
<evidence type="ECO:0000256" key="2">
    <source>
        <dbReference type="ARBA" id="ARBA00010178"/>
    </source>
</evidence>
<feature type="active site" description="Proton acceptor" evidence="8 10">
    <location>
        <position position="321"/>
    </location>
</feature>
<keyword evidence="4 8" id="KW-0479">Metal-binding</keyword>
<dbReference type="GO" id="GO:0000105">
    <property type="term" value="P:L-histidine biosynthetic process"/>
    <property type="evidence" value="ECO:0007669"/>
    <property type="project" value="UniProtKB-UniRule"/>
</dbReference>
<dbReference type="FunFam" id="3.40.50.1980:FF:000026">
    <property type="entry name" value="Histidinol dehydrogenase"/>
    <property type="match status" value="1"/>
</dbReference>
<dbReference type="InterPro" id="IPR001692">
    <property type="entry name" value="Histidinol_DH_CS"/>
</dbReference>
<reference evidence="15" key="1">
    <citation type="journal article" date="2014" name="Int. J. Syst. Evol. Microbiol.">
        <title>Complete genome sequence of Corynebacterium casei LMG S-19264T (=DSM 44701T), isolated from a smear-ripened cheese.</title>
        <authorList>
            <consortium name="US DOE Joint Genome Institute (JGI-PGF)"/>
            <person name="Walter F."/>
            <person name="Albersmeier A."/>
            <person name="Kalinowski J."/>
            <person name="Ruckert C."/>
        </authorList>
    </citation>
    <scope>NUCLEOTIDE SEQUENCE</scope>
    <source>
        <strain evidence="15">CGMCC 1.12360</strain>
    </source>
</reference>
<comment type="pathway">
    <text evidence="8">Amino-acid biosynthesis; L-histidine biosynthesis; L-histidine from 5-phospho-alpha-D-ribose 1-diphosphate: step 9/9.</text>
</comment>
<evidence type="ECO:0000256" key="14">
    <source>
        <dbReference type="RuleBase" id="RU004175"/>
    </source>
</evidence>
<feature type="binding site" evidence="8 12">
    <location>
        <position position="253"/>
    </location>
    <ligand>
        <name>substrate</name>
    </ligand>
</feature>
<dbReference type="Gene3D" id="1.20.5.1300">
    <property type="match status" value="1"/>
</dbReference>
<feature type="binding site" evidence="8 12">
    <location>
        <position position="414"/>
    </location>
    <ligand>
        <name>substrate</name>
    </ligand>
</feature>
<keyword evidence="8" id="KW-0028">Amino-acid biosynthesis</keyword>
<dbReference type="SUPFAM" id="SSF53720">
    <property type="entry name" value="ALDH-like"/>
    <property type="match status" value="1"/>
</dbReference>
<keyword evidence="16" id="KW-1185">Reference proteome</keyword>
<dbReference type="HAMAP" id="MF_01024">
    <property type="entry name" value="HisD"/>
    <property type="match status" value="1"/>
</dbReference>
<proteinExistence type="inferred from homology"/>
<dbReference type="Gene3D" id="3.40.50.1980">
    <property type="entry name" value="Nitrogenase molybdenum iron protein domain"/>
    <property type="match status" value="2"/>
</dbReference>
<evidence type="ECO:0000256" key="5">
    <source>
        <dbReference type="ARBA" id="ARBA00022833"/>
    </source>
</evidence>
<organism evidence="15 16">
    <name type="scientific">Compostibacillus humi</name>
    <dbReference type="NCBI Taxonomy" id="1245525"/>
    <lineage>
        <taxon>Bacteria</taxon>
        <taxon>Bacillati</taxon>
        <taxon>Bacillota</taxon>
        <taxon>Bacilli</taxon>
        <taxon>Bacillales</taxon>
        <taxon>Bacillaceae</taxon>
        <taxon>Compostibacillus</taxon>
    </lineage>
</organism>
<keyword evidence="8" id="KW-0368">Histidine biosynthesis</keyword>
<evidence type="ECO:0000256" key="10">
    <source>
        <dbReference type="PIRSR" id="PIRSR000099-1"/>
    </source>
</evidence>
<feature type="binding site" evidence="8 13">
    <location>
        <position position="414"/>
    </location>
    <ligand>
        <name>Zn(2+)</name>
        <dbReference type="ChEBI" id="CHEBI:29105"/>
    </ligand>
</feature>
<dbReference type="NCBIfam" id="TIGR00069">
    <property type="entry name" value="hisD"/>
    <property type="match status" value="1"/>
</dbReference>
<dbReference type="CDD" id="cd06572">
    <property type="entry name" value="Histidinol_dh"/>
    <property type="match status" value="1"/>
</dbReference>
<dbReference type="RefSeq" id="WP_188391233.1">
    <property type="nucleotide sequence ID" value="NZ_BMEV01000012.1"/>
</dbReference>
<feature type="binding site" evidence="8 12">
    <location>
        <position position="409"/>
    </location>
    <ligand>
        <name>substrate</name>
    </ligand>
</feature>
<dbReference type="GO" id="GO:0051287">
    <property type="term" value="F:NAD binding"/>
    <property type="evidence" value="ECO:0007669"/>
    <property type="project" value="InterPro"/>
</dbReference>
<sequence length="431" mass="47188">MRIVTADAYLKEEKATTSTEMTEAIDEVVLNIIRKVRADKDKALYDFTEKYDGVKLEELLVTEEEKKNAKKLVDPLFFEALVRAKENIEAFHREQKEKSWFVEKENGIMLGQKITPLEKVGVYIPGGKAAYPSTVLMNVIPAKIAGVPNVVMTTPLQPDGTVNPYVLAAADLVGVDTIYKIGGVQAIAALAYGTETVERVDKIVGPGNAYVARAKKWVYGDVGIDMIAGPSEICVVADDSAPVPYVAADLLSQAEHDESARAICITTSAEKAKEIKAEAEKQAISLERHPIVKQSLQNNGMIIIARNMEEAMEIVNNIAPEHLELMVKNPERWMHSVKNAGAIFLGNFSPEPLGDYFAGPNHTLPTNGTARFASPLGVYDFVKRSSIIRYSEKALLQHAEKIEKLAFAEGLTAHGKAIAIRKDDTDAPGKN</sequence>
<dbReference type="InterPro" id="IPR022695">
    <property type="entry name" value="Histidinol_DH_monofunct"/>
</dbReference>
<comment type="function">
    <text evidence="1 8">Catalyzes the sequential NAD-dependent oxidations of L-histidinol to L-histidinaldehyde and then to L-histidine.</text>
</comment>
<comment type="catalytic activity">
    <reaction evidence="7 8">
        <text>L-histidinol + 2 NAD(+) + H2O = L-histidine + 2 NADH + 3 H(+)</text>
        <dbReference type="Rhea" id="RHEA:20641"/>
        <dbReference type="ChEBI" id="CHEBI:15377"/>
        <dbReference type="ChEBI" id="CHEBI:15378"/>
        <dbReference type="ChEBI" id="CHEBI:57540"/>
        <dbReference type="ChEBI" id="CHEBI:57595"/>
        <dbReference type="ChEBI" id="CHEBI:57699"/>
        <dbReference type="ChEBI" id="CHEBI:57945"/>
        <dbReference type="EC" id="1.1.1.23"/>
    </reaction>
</comment>
<dbReference type="FunFam" id="3.40.50.1980:FF:000001">
    <property type="entry name" value="Histidinol dehydrogenase"/>
    <property type="match status" value="1"/>
</dbReference>
<accession>A0A8J2ZRN3</accession>
<dbReference type="GO" id="GO:0005829">
    <property type="term" value="C:cytosol"/>
    <property type="evidence" value="ECO:0007669"/>
    <property type="project" value="TreeGrafter"/>
</dbReference>
<name>A0A8J2ZRN3_9BACI</name>
<feature type="binding site" evidence="8 12">
    <location>
        <position position="231"/>
    </location>
    <ligand>
        <name>substrate</name>
    </ligand>
</feature>
<keyword evidence="6 8" id="KW-0560">Oxidoreductase</keyword>
<dbReference type="AlphaFoldDB" id="A0A8J2ZRN3"/>
<dbReference type="PROSITE" id="PS00611">
    <property type="entry name" value="HISOL_DEHYDROGENASE"/>
    <property type="match status" value="1"/>
</dbReference>
<evidence type="ECO:0000256" key="4">
    <source>
        <dbReference type="ARBA" id="ARBA00022723"/>
    </source>
</evidence>